<feature type="chain" id="PRO_5030660773" evidence="6">
    <location>
        <begin position="28"/>
        <end position="279"/>
    </location>
</feature>
<dbReference type="Pfam" id="PF06629">
    <property type="entry name" value="MipA"/>
    <property type="match status" value="1"/>
</dbReference>
<comment type="similarity">
    <text evidence="2">Belongs to the MipA/OmpV family.</text>
</comment>
<keyword evidence="8" id="KW-1185">Reference proteome</keyword>
<evidence type="ECO:0000313" key="8">
    <source>
        <dbReference type="Proteomes" id="UP000528824"/>
    </source>
</evidence>
<dbReference type="GO" id="GO:0009279">
    <property type="term" value="C:cell outer membrane"/>
    <property type="evidence" value="ECO:0007669"/>
    <property type="project" value="UniProtKB-SubCell"/>
</dbReference>
<evidence type="ECO:0000256" key="3">
    <source>
        <dbReference type="ARBA" id="ARBA00022729"/>
    </source>
</evidence>
<comment type="subcellular location">
    <subcellularLocation>
        <location evidence="1">Cell outer membrane</location>
    </subcellularLocation>
</comment>
<gene>
    <name evidence="7" type="ORF">GGI59_001525</name>
</gene>
<evidence type="ECO:0000256" key="2">
    <source>
        <dbReference type="ARBA" id="ARBA00005722"/>
    </source>
</evidence>
<dbReference type="EMBL" id="JACHBC010000002">
    <property type="protein sequence ID" value="MBB5559882.1"/>
    <property type="molecule type" value="Genomic_DNA"/>
</dbReference>
<dbReference type="PANTHER" id="PTHR38776">
    <property type="entry name" value="MLTA-INTERACTING PROTEIN-RELATED"/>
    <property type="match status" value="1"/>
</dbReference>
<dbReference type="InterPro" id="IPR010583">
    <property type="entry name" value="MipA"/>
</dbReference>
<comment type="caution">
    <text evidence="7">The sequence shown here is derived from an EMBL/GenBank/DDBJ whole genome shotgun (WGS) entry which is preliminary data.</text>
</comment>
<sequence length="279" mass="29659">MSLTKKKIGSMILPALVMSLVAGNAAAADPGEFGGREPLAPSSEHSSGFRGKLHDWNVVVGAGAVYGPKFEGSKDFEVMPVPFISASFFNDYVHIGPTGLLVDIYKVENFKISAKGGMEFGRDEDDSDHLKGLGDIDSGAKIGGVISYELGPIELSAGIDKIIGGSDGVIGTFGAEYSHMVGQFIFSAGASATWADKNYMKSYFGVTPLQSARSGLEVYDAGAGFRRIDLTASVTYLASEHWFVRGQAELGILTGDARNSPVVQKETQPSVMMFVGYKF</sequence>
<keyword evidence="5" id="KW-0998">Cell outer membrane</keyword>
<keyword evidence="4" id="KW-0472">Membrane</keyword>
<reference evidence="7 8" key="1">
    <citation type="submission" date="2020-08" db="EMBL/GenBank/DDBJ databases">
        <title>Genomic Encyclopedia of Type Strains, Phase IV (KMG-V): Genome sequencing to study the core and pangenomes of soil and plant-associated prokaryotes.</title>
        <authorList>
            <person name="Whitman W."/>
        </authorList>
    </citation>
    <scope>NUCLEOTIDE SEQUENCE [LARGE SCALE GENOMIC DNA]</scope>
    <source>
        <strain evidence="7 8">SEMIA 4034</strain>
    </source>
</reference>
<evidence type="ECO:0000256" key="4">
    <source>
        <dbReference type="ARBA" id="ARBA00023136"/>
    </source>
</evidence>
<dbReference type="Proteomes" id="UP000528824">
    <property type="component" value="Unassembled WGS sequence"/>
</dbReference>
<keyword evidence="3 6" id="KW-0732">Signal</keyword>
<dbReference type="AlphaFoldDB" id="A0A7W8UKV6"/>
<evidence type="ECO:0000256" key="5">
    <source>
        <dbReference type="ARBA" id="ARBA00023237"/>
    </source>
</evidence>
<evidence type="ECO:0000256" key="1">
    <source>
        <dbReference type="ARBA" id="ARBA00004442"/>
    </source>
</evidence>
<feature type="signal peptide" evidence="6">
    <location>
        <begin position="1"/>
        <end position="27"/>
    </location>
</feature>
<name>A0A7W8UKV6_9HYPH</name>
<evidence type="ECO:0000313" key="7">
    <source>
        <dbReference type="EMBL" id="MBB5559882.1"/>
    </source>
</evidence>
<dbReference type="RefSeq" id="WP_246720333.1">
    <property type="nucleotide sequence ID" value="NZ_JACHBB010000002.1"/>
</dbReference>
<protein>
    <submittedName>
        <fullName evidence="7">Outer membrane scaffolding protein for murein synthesis (MipA/OmpV family)</fullName>
    </submittedName>
</protein>
<proteinExistence type="inferred from homology"/>
<accession>A0A7W8UKV6</accession>
<organism evidence="7 8">
    <name type="scientific">Rhizobium lentis</name>
    <dbReference type="NCBI Taxonomy" id="1138194"/>
    <lineage>
        <taxon>Bacteria</taxon>
        <taxon>Pseudomonadati</taxon>
        <taxon>Pseudomonadota</taxon>
        <taxon>Alphaproteobacteria</taxon>
        <taxon>Hyphomicrobiales</taxon>
        <taxon>Rhizobiaceae</taxon>
        <taxon>Rhizobium/Agrobacterium group</taxon>
        <taxon>Rhizobium</taxon>
    </lineage>
</organism>
<evidence type="ECO:0000256" key="6">
    <source>
        <dbReference type="SAM" id="SignalP"/>
    </source>
</evidence>
<dbReference type="PANTHER" id="PTHR38776:SF1">
    <property type="entry name" value="MLTA-INTERACTING PROTEIN-RELATED"/>
    <property type="match status" value="1"/>
</dbReference>